<feature type="compositionally biased region" description="Basic residues" evidence="1">
    <location>
        <begin position="1"/>
        <end position="11"/>
    </location>
</feature>
<protein>
    <recommendedName>
        <fullName evidence="4">Scaffolding protein</fullName>
    </recommendedName>
</protein>
<dbReference type="RefSeq" id="WP_118239788.1">
    <property type="nucleotide sequence ID" value="NZ_QRZV01000009.1"/>
</dbReference>
<sequence length="182" mass="19345">MHRKFNLRRNLARYETLADDPAADPQATPPTSPAGDDHADDDKSTLGANGLKALEAERAANKASKKQIAELQAKLKEYEDANKTEAEKTAERLATLEKDNAASRSRAERLEVALDKGLPKALAARLQGSTREELEADADELLKLVGEQKPASPKPDPSQGHGGAGAKPTSMEEAIAAALGAK</sequence>
<feature type="region of interest" description="Disordered" evidence="1">
    <location>
        <begin position="1"/>
        <end position="49"/>
    </location>
</feature>
<dbReference type="Proteomes" id="UP000265970">
    <property type="component" value="Unassembled WGS sequence"/>
</dbReference>
<gene>
    <name evidence="2" type="ORF">DWV92_09415</name>
</gene>
<accession>A0A395XFZ0</accession>
<organism evidence="2 3">
    <name type="scientific">Bifidobacterium pseudolongum</name>
    <dbReference type="NCBI Taxonomy" id="1694"/>
    <lineage>
        <taxon>Bacteria</taxon>
        <taxon>Bacillati</taxon>
        <taxon>Actinomycetota</taxon>
        <taxon>Actinomycetes</taxon>
        <taxon>Bifidobacteriales</taxon>
        <taxon>Bifidobacteriaceae</taxon>
        <taxon>Bifidobacterium</taxon>
    </lineage>
</organism>
<evidence type="ECO:0000313" key="3">
    <source>
        <dbReference type="Proteomes" id="UP000265970"/>
    </source>
</evidence>
<dbReference type="EMBL" id="QRZV01000009">
    <property type="protein sequence ID" value="RGW07024.1"/>
    <property type="molecule type" value="Genomic_DNA"/>
</dbReference>
<name>A0A395XFZ0_9BIFI</name>
<feature type="compositionally biased region" description="Basic and acidic residues" evidence="1">
    <location>
        <begin position="35"/>
        <end position="44"/>
    </location>
</feature>
<evidence type="ECO:0000313" key="2">
    <source>
        <dbReference type="EMBL" id="RGW07024.1"/>
    </source>
</evidence>
<feature type="region of interest" description="Disordered" evidence="1">
    <location>
        <begin position="78"/>
        <end position="106"/>
    </location>
</feature>
<evidence type="ECO:0000256" key="1">
    <source>
        <dbReference type="SAM" id="MobiDB-lite"/>
    </source>
</evidence>
<comment type="caution">
    <text evidence="2">The sequence shown here is derived from an EMBL/GenBank/DDBJ whole genome shotgun (WGS) entry which is preliminary data.</text>
</comment>
<feature type="region of interest" description="Disordered" evidence="1">
    <location>
        <begin position="126"/>
        <end position="182"/>
    </location>
</feature>
<proteinExistence type="predicted"/>
<dbReference type="AlphaFoldDB" id="A0A395XFZ0"/>
<reference evidence="2 3" key="1">
    <citation type="submission" date="2018-08" db="EMBL/GenBank/DDBJ databases">
        <title>A genome reference for cultivated species of the human gut microbiota.</title>
        <authorList>
            <person name="Zou Y."/>
            <person name="Xue W."/>
            <person name="Luo G."/>
        </authorList>
    </citation>
    <scope>NUCLEOTIDE SEQUENCE [LARGE SCALE GENOMIC DNA]</scope>
    <source>
        <strain evidence="2 3">AF13-3LB</strain>
    </source>
</reference>
<evidence type="ECO:0008006" key="4">
    <source>
        <dbReference type="Google" id="ProtNLM"/>
    </source>
</evidence>